<comment type="subcellular location">
    <subcellularLocation>
        <location evidence="1 10">Cell membrane</location>
        <topology evidence="1 10">Multi-pass membrane protein</topology>
    </subcellularLocation>
</comment>
<dbReference type="PANTHER" id="PTHR28259">
    <property type="entry name" value="FLUORIDE EXPORT PROTEIN 1-RELATED"/>
    <property type="match status" value="1"/>
</dbReference>
<evidence type="ECO:0000256" key="8">
    <source>
        <dbReference type="ARBA" id="ARBA00035585"/>
    </source>
</evidence>
<reference evidence="11 12" key="1">
    <citation type="submission" date="2023-06" db="EMBL/GenBank/DDBJ databases">
        <title>Microbacterium sp. nov., isolated from a waste landfill.</title>
        <authorList>
            <person name="Wen W."/>
        </authorList>
    </citation>
    <scope>NUCLEOTIDE SEQUENCE [LARGE SCALE GENOMIC DNA]</scope>
    <source>
        <strain evidence="11 12">ASV49</strain>
    </source>
</reference>
<feature type="transmembrane region" description="Helical" evidence="10">
    <location>
        <begin position="100"/>
        <end position="121"/>
    </location>
</feature>
<evidence type="ECO:0000313" key="11">
    <source>
        <dbReference type="EMBL" id="MDL9977809.1"/>
    </source>
</evidence>
<evidence type="ECO:0000256" key="3">
    <source>
        <dbReference type="ARBA" id="ARBA00022692"/>
    </source>
</evidence>
<accession>A0ABT7MTN9</accession>
<comment type="catalytic activity">
    <reaction evidence="8">
        <text>fluoride(in) = fluoride(out)</text>
        <dbReference type="Rhea" id="RHEA:76159"/>
        <dbReference type="ChEBI" id="CHEBI:17051"/>
    </reaction>
    <physiologicalReaction direction="left-to-right" evidence="8">
        <dbReference type="Rhea" id="RHEA:76160"/>
    </physiologicalReaction>
</comment>
<evidence type="ECO:0000256" key="10">
    <source>
        <dbReference type="HAMAP-Rule" id="MF_00454"/>
    </source>
</evidence>
<dbReference type="HAMAP" id="MF_00454">
    <property type="entry name" value="FluC"/>
    <property type="match status" value="1"/>
</dbReference>
<dbReference type="Pfam" id="PF02537">
    <property type="entry name" value="CRCB"/>
    <property type="match status" value="1"/>
</dbReference>
<dbReference type="PANTHER" id="PTHR28259:SF1">
    <property type="entry name" value="FLUORIDE EXPORT PROTEIN 1-RELATED"/>
    <property type="match status" value="1"/>
</dbReference>
<feature type="transmembrane region" description="Helical" evidence="10">
    <location>
        <begin position="6"/>
        <end position="27"/>
    </location>
</feature>
<evidence type="ECO:0000256" key="7">
    <source>
        <dbReference type="ARBA" id="ARBA00035120"/>
    </source>
</evidence>
<feature type="transmembrane region" description="Helical" evidence="10">
    <location>
        <begin position="39"/>
        <end position="61"/>
    </location>
</feature>
<comment type="function">
    <text evidence="9 10">Fluoride-specific ion channel. Important for reducing fluoride concentration in the cell, thus reducing its toxicity.</text>
</comment>
<keyword evidence="12" id="KW-1185">Reference proteome</keyword>
<comment type="similarity">
    <text evidence="7 10">Belongs to the fluoride channel Fluc/FEX (TC 1.A.43) family.</text>
</comment>
<feature type="binding site" evidence="10">
    <location>
        <position position="78"/>
    </location>
    <ligand>
        <name>Na(+)</name>
        <dbReference type="ChEBI" id="CHEBI:29101"/>
        <note>structural</note>
    </ligand>
</feature>
<gene>
    <name evidence="10 11" type="primary">crcB</name>
    <name evidence="10" type="synonym">fluC</name>
    <name evidence="11" type="ORF">QSV35_00560</name>
</gene>
<keyword evidence="10" id="KW-0813">Transport</keyword>
<evidence type="ECO:0000313" key="12">
    <source>
        <dbReference type="Proteomes" id="UP001235064"/>
    </source>
</evidence>
<feature type="transmembrane region" description="Helical" evidence="10">
    <location>
        <begin position="67"/>
        <end position="88"/>
    </location>
</feature>
<name>A0ABT7MTN9_9MICO</name>
<sequence length="124" mass="12974">MTVWVVIAMAVAGGIGAVCRFMLDGIIRLRVEAYPLGTMIINLTGSFLLGLVVGLASAGVLPAEWRLIIGTGFLGGYTTFSTASYEAVRLAQQGRWRAMSVHTIGMALGAFVLAGLGLWLGSLA</sequence>
<evidence type="ECO:0000256" key="2">
    <source>
        <dbReference type="ARBA" id="ARBA00022475"/>
    </source>
</evidence>
<comment type="activity regulation">
    <text evidence="10">Na(+) is not transported, but it plays an essential structural role and its presence is essential for fluoride channel function.</text>
</comment>
<dbReference type="NCBIfam" id="TIGR00494">
    <property type="entry name" value="crcB"/>
    <property type="match status" value="1"/>
</dbReference>
<evidence type="ECO:0000256" key="4">
    <source>
        <dbReference type="ARBA" id="ARBA00022989"/>
    </source>
</evidence>
<dbReference type="RefSeq" id="WP_286285613.1">
    <property type="nucleotide sequence ID" value="NZ_JASXSZ010000001.1"/>
</dbReference>
<dbReference type="EMBL" id="JASXSZ010000001">
    <property type="protein sequence ID" value="MDL9977809.1"/>
    <property type="molecule type" value="Genomic_DNA"/>
</dbReference>
<evidence type="ECO:0000256" key="9">
    <source>
        <dbReference type="ARBA" id="ARBA00049940"/>
    </source>
</evidence>
<evidence type="ECO:0000256" key="6">
    <source>
        <dbReference type="ARBA" id="ARBA00023303"/>
    </source>
</evidence>
<dbReference type="Proteomes" id="UP001235064">
    <property type="component" value="Unassembled WGS sequence"/>
</dbReference>
<dbReference type="InterPro" id="IPR003691">
    <property type="entry name" value="FluC"/>
</dbReference>
<evidence type="ECO:0000256" key="1">
    <source>
        <dbReference type="ARBA" id="ARBA00004651"/>
    </source>
</evidence>
<keyword evidence="10" id="KW-0479">Metal-binding</keyword>
<proteinExistence type="inferred from homology"/>
<evidence type="ECO:0000256" key="5">
    <source>
        <dbReference type="ARBA" id="ARBA00023136"/>
    </source>
</evidence>
<keyword evidence="3 10" id="KW-0812">Transmembrane</keyword>
<comment type="caution">
    <text evidence="11">The sequence shown here is derived from an EMBL/GenBank/DDBJ whole genome shotgun (WGS) entry which is preliminary data.</text>
</comment>
<keyword evidence="10" id="KW-0915">Sodium</keyword>
<protein>
    <recommendedName>
        <fullName evidence="10">Fluoride-specific ion channel FluC</fullName>
    </recommendedName>
</protein>
<keyword evidence="4 10" id="KW-1133">Transmembrane helix</keyword>
<keyword evidence="2 10" id="KW-1003">Cell membrane</keyword>
<keyword evidence="10" id="KW-0406">Ion transport</keyword>
<keyword evidence="6 10" id="KW-0407">Ion channel</keyword>
<keyword evidence="5 10" id="KW-0472">Membrane</keyword>
<organism evidence="11 12">
    <name type="scientific">Microbacterium candidum</name>
    <dbReference type="NCBI Taxonomy" id="3041922"/>
    <lineage>
        <taxon>Bacteria</taxon>
        <taxon>Bacillati</taxon>
        <taxon>Actinomycetota</taxon>
        <taxon>Actinomycetes</taxon>
        <taxon>Micrococcales</taxon>
        <taxon>Microbacteriaceae</taxon>
        <taxon>Microbacterium</taxon>
    </lineage>
</organism>
<feature type="binding site" evidence="10">
    <location>
        <position position="75"/>
    </location>
    <ligand>
        <name>Na(+)</name>
        <dbReference type="ChEBI" id="CHEBI:29101"/>
        <note>structural</note>
    </ligand>
</feature>